<reference evidence="2" key="1">
    <citation type="journal article" date="2022" name="Int. J. Mol. Sci.">
        <title>Draft Genome of Tanacetum Coccineum: Genomic Comparison of Closely Related Tanacetum-Family Plants.</title>
        <authorList>
            <person name="Yamashiro T."/>
            <person name="Shiraishi A."/>
            <person name="Nakayama K."/>
            <person name="Satake H."/>
        </authorList>
    </citation>
    <scope>NUCLEOTIDE SEQUENCE</scope>
</reference>
<protein>
    <submittedName>
        <fullName evidence="2">Uncharacterized protein</fullName>
    </submittedName>
</protein>
<name>A0ABQ5FYS6_9ASTR</name>
<comment type="caution">
    <text evidence="2">The sequence shown here is derived from an EMBL/GenBank/DDBJ whole genome shotgun (WGS) entry which is preliminary data.</text>
</comment>
<sequence length="382" mass="43561">MANQVKGLFEARRPVIKQYLDKKKEVWEGFNTYPTEYVRRNKNKKTDALSKLASMIAHLTKEILVEVLVEVLAERSITRKEVAYIIVEKGENGYHLSMSTSLVGSYPKIIRRLGKLELRLRSTTDRSKPIPKVLPITIATMHSGSNLPFNNNPQNFNNQSILKGLVSNFMASKDARLSNFEAYFKQQQTEMTNKIDTFLNAINDRMTGALPSDTVKNPKLNVNSTSLVLSAREGESRDIKQDNPDNQTCEGTMEVDEFEEESKESKEVEEELEEDEEEEEEVDLEYFDTFPTMEELGYHEWLLKNPRPPWVNAKVGSHSHGWYGTNAISKFSPDTELVLYPLQDKLTSGDKSLDLSAFKLSRLFFSLLSSGSSSCWRSYGDQ</sequence>
<keyword evidence="3" id="KW-1185">Reference proteome</keyword>
<reference evidence="2" key="2">
    <citation type="submission" date="2022-01" db="EMBL/GenBank/DDBJ databases">
        <authorList>
            <person name="Yamashiro T."/>
            <person name="Shiraishi A."/>
            <person name="Satake H."/>
            <person name="Nakayama K."/>
        </authorList>
    </citation>
    <scope>NUCLEOTIDE SEQUENCE</scope>
</reference>
<proteinExistence type="predicted"/>
<feature type="compositionally biased region" description="Acidic residues" evidence="1">
    <location>
        <begin position="253"/>
        <end position="280"/>
    </location>
</feature>
<evidence type="ECO:0000313" key="3">
    <source>
        <dbReference type="Proteomes" id="UP001151760"/>
    </source>
</evidence>
<organism evidence="2 3">
    <name type="scientific">Tanacetum coccineum</name>
    <dbReference type="NCBI Taxonomy" id="301880"/>
    <lineage>
        <taxon>Eukaryota</taxon>
        <taxon>Viridiplantae</taxon>
        <taxon>Streptophyta</taxon>
        <taxon>Embryophyta</taxon>
        <taxon>Tracheophyta</taxon>
        <taxon>Spermatophyta</taxon>
        <taxon>Magnoliopsida</taxon>
        <taxon>eudicotyledons</taxon>
        <taxon>Gunneridae</taxon>
        <taxon>Pentapetalae</taxon>
        <taxon>asterids</taxon>
        <taxon>campanulids</taxon>
        <taxon>Asterales</taxon>
        <taxon>Asteraceae</taxon>
        <taxon>Asteroideae</taxon>
        <taxon>Anthemideae</taxon>
        <taxon>Anthemidinae</taxon>
        <taxon>Tanacetum</taxon>
    </lineage>
</organism>
<feature type="region of interest" description="Disordered" evidence="1">
    <location>
        <begin position="232"/>
        <end position="280"/>
    </location>
</feature>
<accession>A0ABQ5FYS6</accession>
<dbReference type="Proteomes" id="UP001151760">
    <property type="component" value="Unassembled WGS sequence"/>
</dbReference>
<feature type="compositionally biased region" description="Basic and acidic residues" evidence="1">
    <location>
        <begin position="232"/>
        <end position="243"/>
    </location>
</feature>
<evidence type="ECO:0000313" key="2">
    <source>
        <dbReference type="EMBL" id="GJT68518.1"/>
    </source>
</evidence>
<gene>
    <name evidence="2" type="ORF">Tco_1019998</name>
</gene>
<dbReference type="EMBL" id="BQNB010017906">
    <property type="protein sequence ID" value="GJT68518.1"/>
    <property type="molecule type" value="Genomic_DNA"/>
</dbReference>
<evidence type="ECO:0000256" key="1">
    <source>
        <dbReference type="SAM" id="MobiDB-lite"/>
    </source>
</evidence>